<protein>
    <recommendedName>
        <fullName evidence="11 12">Replicative DNA helicase</fullName>
        <ecNumber evidence="11 12">5.6.2.3</ecNumber>
    </recommendedName>
</protein>
<keyword evidence="6 12" id="KW-0347">Helicase</keyword>
<dbReference type="InterPro" id="IPR036185">
    <property type="entry name" value="DNA_heli_DnaB-like_N_sf"/>
</dbReference>
<evidence type="ECO:0000256" key="11">
    <source>
        <dbReference type="NCBIfam" id="TIGR00665"/>
    </source>
</evidence>
<accession>A0A1T4VG08</accession>
<dbReference type="Pfam" id="PF00772">
    <property type="entry name" value="DnaB"/>
    <property type="match status" value="1"/>
</dbReference>
<dbReference type="GO" id="GO:0043139">
    <property type="term" value="F:5'-3' DNA helicase activity"/>
    <property type="evidence" value="ECO:0007669"/>
    <property type="project" value="UniProtKB-EC"/>
</dbReference>
<reference evidence="15" key="1">
    <citation type="submission" date="2017-02" db="EMBL/GenBank/DDBJ databases">
        <authorList>
            <person name="Varghese N."/>
            <person name="Submissions S."/>
        </authorList>
    </citation>
    <scope>NUCLEOTIDE SEQUENCE [LARGE SCALE GENOMIC DNA]</scope>
    <source>
        <strain evidence="15">DSM 3072</strain>
    </source>
</reference>
<dbReference type="NCBIfam" id="TIGR00665">
    <property type="entry name" value="DnaB"/>
    <property type="match status" value="1"/>
</dbReference>
<evidence type="ECO:0000259" key="13">
    <source>
        <dbReference type="PROSITE" id="PS51199"/>
    </source>
</evidence>
<keyword evidence="7 12" id="KW-0067">ATP-binding</keyword>
<comment type="similarity">
    <text evidence="1 12">Belongs to the helicase family. DnaB subfamily.</text>
</comment>
<dbReference type="SUPFAM" id="SSF48024">
    <property type="entry name" value="N-terminal domain of DnaB helicase"/>
    <property type="match status" value="1"/>
</dbReference>
<dbReference type="InterPro" id="IPR007692">
    <property type="entry name" value="DNA_helicase_DnaB"/>
</dbReference>
<keyword evidence="5 12" id="KW-0378">Hydrolase</keyword>
<evidence type="ECO:0000256" key="3">
    <source>
        <dbReference type="ARBA" id="ARBA00022705"/>
    </source>
</evidence>
<dbReference type="RefSeq" id="WP_078928907.1">
    <property type="nucleotide sequence ID" value="NZ_FUXX01000023.1"/>
</dbReference>
<keyword evidence="3 12" id="KW-0235">DNA replication</keyword>
<gene>
    <name evidence="14" type="ORF">SAMN02745213_01466</name>
</gene>
<organism evidence="14 15">
    <name type="scientific">Succinivibrio dextrinosolvens DSM 3072</name>
    <dbReference type="NCBI Taxonomy" id="1123324"/>
    <lineage>
        <taxon>Bacteria</taxon>
        <taxon>Pseudomonadati</taxon>
        <taxon>Pseudomonadota</taxon>
        <taxon>Gammaproteobacteria</taxon>
        <taxon>Aeromonadales</taxon>
        <taxon>Succinivibrionaceae</taxon>
        <taxon>Succinivibrio</taxon>
    </lineage>
</organism>
<dbReference type="GO" id="GO:0016887">
    <property type="term" value="F:ATP hydrolysis activity"/>
    <property type="evidence" value="ECO:0007669"/>
    <property type="project" value="RHEA"/>
</dbReference>
<dbReference type="GO" id="GO:0005829">
    <property type="term" value="C:cytosol"/>
    <property type="evidence" value="ECO:0007669"/>
    <property type="project" value="TreeGrafter"/>
</dbReference>
<comment type="catalytic activity">
    <reaction evidence="10 12">
        <text>ATP + H2O = ADP + phosphate + H(+)</text>
        <dbReference type="Rhea" id="RHEA:13065"/>
        <dbReference type="ChEBI" id="CHEBI:15377"/>
        <dbReference type="ChEBI" id="CHEBI:15378"/>
        <dbReference type="ChEBI" id="CHEBI:30616"/>
        <dbReference type="ChEBI" id="CHEBI:43474"/>
        <dbReference type="ChEBI" id="CHEBI:456216"/>
        <dbReference type="EC" id="5.6.2.3"/>
    </reaction>
</comment>
<dbReference type="Proteomes" id="UP000242432">
    <property type="component" value="Unassembled WGS sequence"/>
</dbReference>
<dbReference type="CDD" id="cd00984">
    <property type="entry name" value="DnaB_C"/>
    <property type="match status" value="1"/>
</dbReference>
<dbReference type="GO" id="GO:1990077">
    <property type="term" value="C:primosome complex"/>
    <property type="evidence" value="ECO:0007669"/>
    <property type="project" value="UniProtKB-UniRule"/>
</dbReference>
<dbReference type="PANTHER" id="PTHR30153:SF2">
    <property type="entry name" value="REPLICATIVE DNA HELICASE"/>
    <property type="match status" value="1"/>
</dbReference>
<evidence type="ECO:0000256" key="9">
    <source>
        <dbReference type="ARBA" id="ARBA00023235"/>
    </source>
</evidence>
<keyword evidence="8 12" id="KW-0238">DNA-binding</keyword>
<keyword evidence="2 12" id="KW-0639">Primosome</keyword>
<dbReference type="EC" id="5.6.2.3" evidence="11 12"/>
<comment type="function">
    <text evidence="12">The main replicative DNA helicase, it participates in initiation and elongation during chromosome replication. Travels ahead of the DNA replisome, separating dsDNA into templates for DNA synthesis. A processive ATP-dependent 5'-3' DNA helicase it has DNA-dependent ATPase activity.</text>
</comment>
<dbReference type="GO" id="GO:0006269">
    <property type="term" value="P:DNA replication, synthesis of primer"/>
    <property type="evidence" value="ECO:0007669"/>
    <property type="project" value="UniProtKB-UniRule"/>
</dbReference>
<dbReference type="EMBL" id="FUXX01000023">
    <property type="protein sequence ID" value="SKA63905.1"/>
    <property type="molecule type" value="Genomic_DNA"/>
</dbReference>
<feature type="domain" description="SF4 helicase" evidence="13">
    <location>
        <begin position="191"/>
        <end position="466"/>
    </location>
</feature>
<proteinExistence type="inferred from homology"/>
<name>A0A1T4VG08_9GAMM</name>
<evidence type="ECO:0000256" key="4">
    <source>
        <dbReference type="ARBA" id="ARBA00022741"/>
    </source>
</evidence>
<dbReference type="SUPFAM" id="SSF52540">
    <property type="entry name" value="P-loop containing nucleoside triphosphate hydrolases"/>
    <property type="match status" value="1"/>
</dbReference>
<dbReference type="InterPro" id="IPR007694">
    <property type="entry name" value="DNA_helicase_DnaB-like_C"/>
</dbReference>
<evidence type="ECO:0000313" key="15">
    <source>
        <dbReference type="Proteomes" id="UP000242432"/>
    </source>
</evidence>
<dbReference type="PROSITE" id="PS51199">
    <property type="entry name" value="SF4_HELICASE"/>
    <property type="match status" value="1"/>
</dbReference>
<dbReference type="Pfam" id="PF03796">
    <property type="entry name" value="DnaB_C"/>
    <property type="match status" value="1"/>
</dbReference>
<evidence type="ECO:0000256" key="6">
    <source>
        <dbReference type="ARBA" id="ARBA00022806"/>
    </source>
</evidence>
<dbReference type="Gene3D" id="3.40.50.300">
    <property type="entry name" value="P-loop containing nucleotide triphosphate hydrolases"/>
    <property type="match status" value="1"/>
</dbReference>
<evidence type="ECO:0000256" key="7">
    <source>
        <dbReference type="ARBA" id="ARBA00022840"/>
    </source>
</evidence>
<evidence type="ECO:0000256" key="12">
    <source>
        <dbReference type="RuleBase" id="RU362085"/>
    </source>
</evidence>
<sequence>MAKNNSQDELSVYKEPPKNIEAEHNFLGSIILDGSLLEKVRETVGMLDVSEFSSSKNQVVYEEILSRAATSDDFNVTVLCAELERKGKLSDAGGMVYIAGLTELTGPSAAVTEYAKIIRDTSRRRRLIKVSEHIEKICYSPNGLTVDEIYDEAQGLIFKLAESNTSVDEGPVPMTTVALNLIKKIHDDVDLGKKMNGVASGFTELDEITQGFRPGTFNIIAARPGVGKTSFAMNIVSNIAMNVDEHRPALVFSLEMPANEIAMRLISSFGRVSGKDLAAGRVSAEQWRDIIRKVKLLTESDGNGNDRVKLYIDDGSDLTPLELRSRARKIAAENGGLSCIMIDYIQLMRGQSKHDNRSQEVGEISRSLKQLSKELEVPIFALAQLNRDVEARKDHRPMNSDLRESGSLEQDADMIMFIDRDVNRGENSDDSKATLIIGKNRSGATADIELQFQGAYTTFYDKANYIATDSDVPLLEDDYYQRQ</sequence>
<evidence type="ECO:0000256" key="10">
    <source>
        <dbReference type="ARBA" id="ARBA00048954"/>
    </source>
</evidence>
<dbReference type="InterPro" id="IPR027417">
    <property type="entry name" value="P-loop_NTPase"/>
</dbReference>
<keyword evidence="15" id="KW-1185">Reference proteome</keyword>
<evidence type="ECO:0000256" key="8">
    <source>
        <dbReference type="ARBA" id="ARBA00023125"/>
    </source>
</evidence>
<keyword evidence="9" id="KW-0413">Isomerase</keyword>
<dbReference type="PANTHER" id="PTHR30153">
    <property type="entry name" value="REPLICATIVE DNA HELICASE DNAB"/>
    <property type="match status" value="1"/>
</dbReference>
<evidence type="ECO:0000313" key="14">
    <source>
        <dbReference type="EMBL" id="SKA63905.1"/>
    </source>
</evidence>
<dbReference type="AlphaFoldDB" id="A0A1T4VG08"/>
<dbReference type="InterPro" id="IPR016136">
    <property type="entry name" value="DNA_helicase_N/primase_C"/>
</dbReference>
<dbReference type="STRING" id="83771.SAMN02910357_00557"/>
<dbReference type="Gene3D" id="1.10.860.10">
    <property type="entry name" value="DNAb Helicase, Chain A"/>
    <property type="match status" value="1"/>
</dbReference>
<evidence type="ECO:0000256" key="2">
    <source>
        <dbReference type="ARBA" id="ARBA00022515"/>
    </source>
</evidence>
<evidence type="ECO:0000256" key="5">
    <source>
        <dbReference type="ARBA" id="ARBA00022801"/>
    </source>
</evidence>
<dbReference type="GO" id="GO:0005524">
    <property type="term" value="F:ATP binding"/>
    <property type="evidence" value="ECO:0007669"/>
    <property type="project" value="UniProtKB-UniRule"/>
</dbReference>
<dbReference type="InterPro" id="IPR007693">
    <property type="entry name" value="DNA_helicase_DnaB-like_N"/>
</dbReference>
<keyword evidence="4 12" id="KW-0547">Nucleotide-binding</keyword>
<dbReference type="GO" id="GO:0003677">
    <property type="term" value="F:DNA binding"/>
    <property type="evidence" value="ECO:0007669"/>
    <property type="project" value="UniProtKB-UniRule"/>
</dbReference>
<evidence type="ECO:0000256" key="1">
    <source>
        <dbReference type="ARBA" id="ARBA00008428"/>
    </source>
</evidence>